<dbReference type="PRINTS" id="PR00625">
    <property type="entry name" value="JDOMAIN"/>
</dbReference>
<feature type="compositionally biased region" description="Basic and acidic residues" evidence="1">
    <location>
        <begin position="340"/>
        <end position="352"/>
    </location>
</feature>
<evidence type="ECO:0000256" key="1">
    <source>
        <dbReference type="SAM" id="MobiDB-lite"/>
    </source>
</evidence>
<feature type="domain" description="J" evidence="2">
    <location>
        <begin position="66"/>
        <end position="130"/>
    </location>
</feature>
<dbReference type="Proteomes" id="UP000189703">
    <property type="component" value="Unplaced"/>
</dbReference>
<dbReference type="OrthoDB" id="66964at2759"/>
<dbReference type="Pfam" id="PF11926">
    <property type="entry name" value="DUF3444"/>
    <property type="match status" value="1"/>
</dbReference>
<protein>
    <submittedName>
        <fullName evidence="4">Uncharacterized protein LOC104594222</fullName>
    </submittedName>
</protein>
<sequence>MECNKEEAFRAKETAERRFAKKDFAGAKKYAVKAQKLYPELDGISQMLATFDVYVASEIQINGEIDFYAVLGLNSFADEDAIRKQYRKLALMLHPDKNKTVGADGAFKLVSEAWTLLSDSGKRSSYDQRRNKPSSANVVKTNSAAVQKPIANGSRNCTKTSSHDQPKPQTFWTACSSCKVQYEYLRKYLNNKLSCKNCRRTFVAVETGKAPTNGSIPFCSWSFAPENLHGNHGFGGITYFPANTIFVTGSAVPGFYSGFGYEYPHMTFQWSPFPGTSAGTMTAHGSTTPSAGVTHQVNNTVKRTGEKIKTAAREKDLKKNLMSTASTKTLASNAEPPTSKAERPEKKRKVDESASINGYKEKVSKTETLDSRMANKERNVGQNAKPYGTSEAAVRCHSVAQVNGNVGSNAKPLGAGEAPVRRSGALPFDARQLLINKARTEIRKKLEEIKLAAAAAVAAAATEEKSKIQNQKSTVLQTGDDLGVSVNQSVSNGLGSTSITVPDSDFHDFDKDRLEECFKPKQIWAIYDEEDGMPRLYCLIRQVISVKPFKVQISYLNSKSDSEFGLVNWVDSGFTKSCGNFRAWNTAVIEQVNIFSHVLCGQKAGRGGCIRIFPKRGDIWAVYRNWSPDWNRTTPDEVRHHYEMVEVLDDYTEELGVCVSPLVKLEGFKTVYQKNVDNKAIRWIPRREMVRFSHQVPSWSLRETSNLPEGCWDLDPAATPDELLNS</sequence>
<name>A0A1U7ZLY8_NELNU</name>
<evidence type="ECO:0000313" key="3">
    <source>
        <dbReference type="Proteomes" id="UP000189703"/>
    </source>
</evidence>
<organism evidence="3 4">
    <name type="scientific">Nelumbo nucifera</name>
    <name type="common">Sacred lotus</name>
    <dbReference type="NCBI Taxonomy" id="4432"/>
    <lineage>
        <taxon>Eukaryota</taxon>
        <taxon>Viridiplantae</taxon>
        <taxon>Streptophyta</taxon>
        <taxon>Embryophyta</taxon>
        <taxon>Tracheophyta</taxon>
        <taxon>Spermatophyta</taxon>
        <taxon>Magnoliopsida</taxon>
        <taxon>Proteales</taxon>
        <taxon>Nelumbonaceae</taxon>
        <taxon>Nelumbo</taxon>
    </lineage>
</organism>
<dbReference type="Pfam" id="PF00226">
    <property type="entry name" value="DnaJ"/>
    <property type="match status" value="1"/>
</dbReference>
<dbReference type="GeneID" id="104594222"/>
<dbReference type="InterPro" id="IPR024593">
    <property type="entry name" value="DUF3444"/>
</dbReference>
<keyword evidence="3" id="KW-1185">Reference proteome</keyword>
<feature type="compositionally biased region" description="Basic and acidic residues" evidence="1">
    <location>
        <begin position="359"/>
        <end position="379"/>
    </location>
</feature>
<dbReference type="InterPro" id="IPR036869">
    <property type="entry name" value="J_dom_sf"/>
</dbReference>
<proteinExistence type="predicted"/>
<dbReference type="CDD" id="cd06257">
    <property type="entry name" value="DnaJ"/>
    <property type="match status" value="1"/>
</dbReference>
<dbReference type="KEGG" id="nnu:104594222"/>
<dbReference type="PANTHER" id="PTHR44137">
    <property type="entry name" value="BNAC03G44070D PROTEIN"/>
    <property type="match status" value="1"/>
</dbReference>
<dbReference type="InterPro" id="IPR001623">
    <property type="entry name" value="DnaJ_domain"/>
</dbReference>
<feature type="region of interest" description="Disordered" evidence="1">
    <location>
        <begin position="318"/>
        <end position="385"/>
    </location>
</feature>
<gene>
    <name evidence="4" type="primary">LOC104594222</name>
</gene>
<dbReference type="STRING" id="4432.A0A1U7ZLY8"/>
<dbReference type="OMA" id="CGFTKSC"/>
<reference evidence="4" key="1">
    <citation type="submission" date="2025-08" db="UniProtKB">
        <authorList>
            <consortium name="RefSeq"/>
        </authorList>
    </citation>
    <scope>IDENTIFICATION</scope>
</reference>
<dbReference type="SUPFAM" id="SSF46565">
    <property type="entry name" value="Chaperone J-domain"/>
    <property type="match status" value="1"/>
</dbReference>
<dbReference type="PANTHER" id="PTHR44137:SF7">
    <property type="entry name" value="J DOMAIN-CONTAINING PROTEIN"/>
    <property type="match status" value="1"/>
</dbReference>
<evidence type="ECO:0000259" key="2">
    <source>
        <dbReference type="PROSITE" id="PS50076"/>
    </source>
</evidence>
<dbReference type="PROSITE" id="PS50076">
    <property type="entry name" value="DNAJ_2"/>
    <property type="match status" value="1"/>
</dbReference>
<dbReference type="eggNOG" id="ENOG502QQM2">
    <property type="taxonomic scope" value="Eukaryota"/>
</dbReference>
<dbReference type="Pfam" id="PF23551">
    <property type="entry name" value="Zn_ribbon_20"/>
    <property type="match status" value="1"/>
</dbReference>
<accession>A0A1U7ZLY8</accession>
<evidence type="ECO:0000313" key="4">
    <source>
        <dbReference type="RefSeq" id="XP_010252729.1"/>
    </source>
</evidence>
<dbReference type="InParanoid" id="A0A1U7ZLY8"/>
<feature type="compositionally biased region" description="Polar residues" evidence="1">
    <location>
        <begin position="321"/>
        <end position="336"/>
    </location>
</feature>
<dbReference type="AlphaFoldDB" id="A0A1U7ZLY8"/>
<dbReference type="InterPro" id="IPR056988">
    <property type="entry name" value="Zn_ribbon_pln"/>
</dbReference>
<dbReference type="Gene3D" id="1.10.287.110">
    <property type="entry name" value="DnaJ domain"/>
    <property type="match status" value="1"/>
</dbReference>
<dbReference type="RefSeq" id="XP_010252729.1">
    <property type="nucleotide sequence ID" value="XM_010254427.2"/>
</dbReference>
<dbReference type="SMART" id="SM00271">
    <property type="entry name" value="DnaJ"/>
    <property type="match status" value="1"/>
</dbReference>